<evidence type="ECO:0000313" key="2">
    <source>
        <dbReference type="EMBL" id="AAS20973.1"/>
    </source>
</evidence>
<sequence>NINPVLLPNNTASKETEGAKSPKKAGRSPKKAAA</sequence>
<reference evidence="2" key="1">
    <citation type="submission" date="2003-09" db="EMBL/GenBank/DDBJ databases">
        <title>Hyacinthus orientalis unknown protein mRNA, expressing during regeneration of floral buds in vitro.</title>
        <authorList>
            <person name="Fan J.H."/>
            <person name="Ma Y."/>
            <person name="Zhang X.S."/>
        </authorList>
    </citation>
    <scope>NUCLEOTIDE SEQUENCE</scope>
    <source>
        <tissue evidence="2">Regenerated floral bud</tissue>
    </source>
</reference>
<feature type="non-terminal residue" evidence="2">
    <location>
        <position position="1"/>
    </location>
</feature>
<organism evidence="2">
    <name type="scientific">Hyacinthus orientalis</name>
    <name type="common">Common hyacinth</name>
    <dbReference type="NCBI Taxonomy" id="82025"/>
    <lineage>
        <taxon>Eukaryota</taxon>
        <taxon>Viridiplantae</taxon>
        <taxon>Streptophyta</taxon>
        <taxon>Embryophyta</taxon>
        <taxon>Tracheophyta</taxon>
        <taxon>Spermatophyta</taxon>
        <taxon>Magnoliopsida</taxon>
        <taxon>Liliopsida</taxon>
        <taxon>Asparagales</taxon>
        <taxon>Hyacinthaceae</taxon>
        <taxon>Hyacinthoideae</taxon>
        <taxon>Hyacintheae</taxon>
        <taxon>Hyacinthus</taxon>
    </lineage>
</organism>
<name>Q5YJR1_HYAOR</name>
<accession>Q5YJR1</accession>
<proteinExistence type="evidence at transcript level"/>
<feature type="compositionally biased region" description="Basic residues" evidence="1">
    <location>
        <begin position="21"/>
        <end position="34"/>
    </location>
</feature>
<feature type="region of interest" description="Disordered" evidence="1">
    <location>
        <begin position="1"/>
        <end position="34"/>
    </location>
</feature>
<evidence type="ECO:0000256" key="1">
    <source>
        <dbReference type="SAM" id="MobiDB-lite"/>
    </source>
</evidence>
<feature type="compositionally biased region" description="Polar residues" evidence="1">
    <location>
        <begin position="1"/>
        <end position="13"/>
    </location>
</feature>
<dbReference type="EMBL" id="AY389715">
    <property type="protein sequence ID" value="AAS20973.1"/>
    <property type="molecule type" value="mRNA"/>
</dbReference>
<dbReference type="AlphaFoldDB" id="Q5YJR1"/>
<protein>
    <submittedName>
        <fullName evidence="2">Histone H2A-like protein</fullName>
    </submittedName>
</protein>